<evidence type="ECO:0000256" key="1">
    <source>
        <dbReference type="SAM" id="MobiDB-lite"/>
    </source>
</evidence>
<dbReference type="AlphaFoldDB" id="A0A6G9YM46"/>
<evidence type="ECO:0000313" key="4">
    <source>
        <dbReference type="EMBL" id="QIS14278.1"/>
    </source>
</evidence>
<dbReference type="SUPFAM" id="SSF55874">
    <property type="entry name" value="ATPase domain of HSP90 chaperone/DNA topoisomerase II/histidine kinase"/>
    <property type="match status" value="1"/>
</dbReference>
<feature type="transmembrane region" description="Helical" evidence="2">
    <location>
        <begin position="217"/>
        <end position="234"/>
    </location>
</feature>
<dbReference type="GO" id="GO:0005524">
    <property type="term" value="F:ATP binding"/>
    <property type="evidence" value="ECO:0007669"/>
    <property type="project" value="UniProtKB-KW"/>
</dbReference>
<keyword evidence="2" id="KW-1133">Transmembrane helix</keyword>
<accession>A0A6G9YM46</accession>
<feature type="transmembrane region" description="Helical" evidence="2">
    <location>
        <begin position="101"/>
        <end position="123"/>
    </location>
</feature>
<keyword evidence="2" id="KW-0812">Transmembrane</keyword>
<feature type="domain" description="Histidine kinase/HSP90-like ATPase" evidence="3">
    <location>
        <begin position="361"/>
        <end position="449"/>
    </location>
</feature>
<feature type="transmembrane region" description="Helical" evidence="2">
    <location>
        <begin position="75"/>
        <end position="95"/>
    </location>
</feature>
<dbReference type="EMBL" id="CP046172">
    <property type="protein sequence ID" value="QIS14278.1"/>
    <property type="molecule type" value="Genomic_DNA"/>
</dbReference>
<name>A0A6G9YM46_9NOCA</name>
<proteinExistence type="predicted"/>
<keyword evidence="4" id="KW-0547">Nucleotide-binding</keyword>
<gene>
    <name evidence="4" type="ORF">F5544_32195</name>
</gene>
<reference evidence="4 5" key="1">
    <citation type="journal article" date="2019" name="ACS Chem. Biol.">
        <title>Identification and Mobilization of a Cryptic Antibiotic Biosynthesis Gene Locus from a Human-Pathogenic Nocardia Isolate.</title>
        <authorList>
            <person name="Herisse M."/>
            <person name="Ishida K."/>
            <person name="Porter J.L."/>
            <person name="Howden B."/>
            <person name="Hertweck C."/>
            <person name="Stinear T.P."/>
            <person name="Pidot S.J."/>
        </authorList>
    </citation>
    <scope>NUCLEOTIDE SEQUENCE [LARGE SCALE GENOMIC DNA]</scope>
    <source>
        <strain evidence="4 5">AUSMDU00012717</strain>
    </source>
</reference>
<evidence type="ECO:0000256" key="2">
    <source>
        <dbReference type="SAM" id="Phobius"/>
    </source>
</evidence>
<dbReference type="InterPro" id="IPR036890">
    <property type="entry name" value="HATPase_C_sf"/>
</dbReference>
<organism evidence="4 5">
    <name type="scientific">Nocardia arthritidis</name>
    <dbReference type="NCBI Taxonomy" id="228602"/>
    <lineage>
        <taxon>Bacteria</taxon>
        <taxon>Bacillati</taxon>
        <taxon>Actinomycetota</taxon>
        <taxon>Actinomycetes</taxon>
        <taxon>Mycobacteriales</taxon>
        <taxon>Nocardiaceae</taxon>
        <taxon>Nocardia</taxon>
    </lineage>
</organism>
<dbReference type="InterPro" id="IPR003594">
    <property type="entry name" value="HATPase_dom"/>
</dbReference>
<dbReference type="Pfam" id="PF02518">
    <property type="entry name" value="HATPase_c"/>
    <property type="match status" value="1"/>
</dbReference>
<protein>
    <submittedName>
        <fullName evidence="4">ATP-binding protein</fullName>
    </submittedName>
</protein>
<evidence type="ECO:0000313" key="5">
    <source>
        <dbReference type="Proteomes" id="UP000503540"/>
    </source>
</evidence>
<evidence type="ECO:0000259" key="3">
    <source>
        <dbReference type="Pfam" id="PF02518"/>
    </source>
</evidence>
<dbReference type="Gene3D" id="3.30.565.10">
    <property type="entry name" value="Histidine kinase-like ATPase, C-terminal domain"/>
    <property type="match status" value="1"/>
</dbReference>
<keyword evidence="2" id="KW-0472">Membrane</keyword>
<feature type="transmembrane region" description="Helical" evidence="2">
    <location>
        <begin position="135"/>
        <end position="156"/>
    </location>
</feature>
<sequence>MAGCRFPSGIRAGEHDDDGAGGRPRGLRMSVSSLLDTTVTQTALLDRFRMNRQGDAVVSEDNISEAASDRIERRMGLAIGIGGMLAAVVELPEILSDSRGISIGWTVLTMALAFGLCPVVAVVSVGMSRRVISAAVRAAAVGFLIAIALIPFAYIQPMPGTHYVWLYRVFALGVLMAALAWPPRVAVAYLVFGAGLVTMANKFVTQGGSGWSLVGDFSRAIGLAALFLWCAIYARAAAARVDRESALESRRAAAAAGAAARDRERARFAALIHDAVLSTLLDASRAGTESPVLRKQAERTLEQLDECRVGDIEPDRLDAQSAIGFLRSAVLEVNPGIRFAARRWAGFDDLRLPVSAAGAIAAALAEAVRNSLRHATVAGRHVQRSVTVTVSAGGIRVVFRDDGAGFDLSQVPADRLGISVSILGRMRQLAGGAGFVESAPGEGTTVTLVWGSDG</sequence>
<keyword evidence="5" id="KW-1185">Reference proteome</keyword>
<keyword evidence="4" id="KW-0067">ATP-binding</keyword>
<dbReference type="KEGG" id="nah:F5544_32195"/>
<feature type="region of interest" description="Disordered" evidence="1">
    <location>
        <begin position="1"/>
        <end position="24"/>
    </location>
</feature>
<dbReference type="Proteomes" id="UP000503540">
    <property type="component" value="Chromosome"/>
</dbReference>